<dbReference type="InterPro" id="IPR000701">
    <property type="entry name" value="SuccDH_FuR_B_TM-su"/>
</dbReference>
<dbReference type="InterPro" id="IPR034804">
    <property type="entry name" value="SQR/QFR_C/D"/>
</dbReference>
<keyword evidence="14 17" id="KW-1133">Transmembrane helix</keyword>
<evidence type="ECO:0000313" key="19">
    <source>
        <dbReference type="Proteomes" id="UP000832011"/>
    </source>
</evidence>
<dbReference type="PANTHER" id="PTHR38689:SF1">
    <property type="entry name" value="SUCCINATE DEHYDROGENASE HYDROPHOBIC MEMBRANE ANCHOR SUBUNIT"/>
    <property type="match status" value="1"/>
</dbReference>
<accession>A0ABY4DXL8</accession>
<dbReference type="CDD" id="cd03494">
    <property type="entry name" value="SQR_TypeC_SdhD"/>
    <property type="match status" value="1"/>
</dbReference>
<evidence type="ECO:0000313" key="18">
    <source>
        <dbReference type="EMBL" id="UOO88052.1"/>
    </source>
</evidence>
<proteinExistence type="predicted"/>
<dbReference type="Gene3D" id="1.20.1300.10">
    <property type="entry name" value="Fumarate reductase/succinate dehydrogenase, transmembrane subunit"/>
    <property type="match status" value="1"/>
</dbReference>
<comment type="function">
    <text evidence="2">Membrane-anchoring subunit of succinate dehydrogenase (SDH).</text>
</comment>
<evidence type="ECO:0000256" key="10">
    <source>
        <dbReference type="ARBA" id="ARBA00022617"/>
    </source>
</evidence>
<dbReference type="SUPFAM" id="SSF81343">
    <property type="entry name" value="Fumarate reductase respiratory complex transmembrane subunits"/>
    <property type="match status" value="1"/>
</dbReference>
<evidence type="ECO:0000256" key="5">
    <source>
        <dbReference type="ARBA" id="ARBA00019425"/>
    </source>
</evidence>
<evidence type="ECO:0000256" key="14">
    <source>
        <dbReference type="ARBA" id="ARBA00022989"/>
    </source>
</evidence>
<evidence type="ECO:0000256" key="8">
    <source>
        <dbReference type="ARBA" id="ARBA00022519"/>
    </source>
</evidence>
<keyword evidence="9" id="KW-0816">Tricarboxylic acid cycle</keyword>
<evidence type="ECO:0000256" key="1">
    <source>
        <dbReference type="ARBA" id="ARBA00001971"/>
    </source>
</evidence>
<evidence type="ECO:0000256" key="4">
    <source>
        <dbReference type="ARBA" id="ARBA00005163"/>
    </source>
</evidence>
<keyword evidence="12" id="KW-0479">Metal-binding</keyword>
<evidence type="ECO:0000256" key="11">
    <source>
        <dbReference type="ARBA" id="ARBA00022692"/>
    </source>
</evidence>
<dbReference type="EMBL" id="CP091511">
    <property type="protein sequence ID" value="UOO88052.1"/>
    <property type="molecule type" value="Genomic_DNA"/>
</dbReference>
<organism evidence="18 19">
    <name type="scientific">Vitreoscilla massiliensis</name>
    <dbReference type="NCBI Taxonomy" id="1689272"/>
    <lineage>
        <taxon>Bacteria</taxon>
        <taxon>Pseudomonadati</taxon>
        <taxon>Pseudomonadota</taxon>
        <taxon>Betaproteobacteria</taxon>
        <taxon>Neisseriales</taxon>
        <taxon>Neisseriaceae</taxon>
        <taxon>Vitreoscilla</taxon>
    </lineage>
</organism>
<name>A0ABY4DXL8_9NEIS</name>
<sequence>MVERKLTGAHYGLRDWAMQRITAVIMVIYTIAMLVILFTLPHEYEAWRAFFTQGWVRLFTQITFIAVALHAWVGIRDLWMDYISKSVGLRLTLHVATILWLVGCVIYSFKVIWGLA</sequence>
<dbReference type="PIRSF" id="PIRSF000169">
    <property type="entry name" value="SDH_D"/>
    <property type="match status" value="1"/>
</dbReference>
<comment type="pathway">
    <text evidence="4">Carbohydrate metabolism; tricarboxylic acid cycle.</text>
</comment>
<dbReference type="Proteomes" id="UP000832011">
    <property type="component" value="Chromosome"/>
</dbReference>
<keyword evidence="11 17" id="KW-0812">Transmembrane</keyword>
<evidence type="ECO:0000256" key="16">
    <source>
        <dbReference type="ARBA" id="ARBA00023136"/>
    </source>
</evidence>
<keyword evidence="6" id="KW-0813">Transport</keyword>
<evidence type="ECO:0000256" key="3">
    <source>
        <dbReference type="ARBA" id="ARBA00004429"/>
    </source>
</evidence>
<dbReference type="InterPro" id="IPR014312">
    <property type="entry name" value="Succ_DH_anchor"/>
</dbReference>
<protein>
    <recommendedName>
        <fullName evidence="5">Succinate dehydrogenase hydrophobic membrane anchor subunit</fullName>
    </recommendedName>
</protein>
<gene>
    <name evidence="18" type="primary">sdhD</name>
    <name evidence="18" type="ORF">LVJ82_11185</name>
</gene>
<reference evidence="18 19" key="1">
    <citation type="journal article" date="2022" name="Res Sq">
        <title>Evolution of multicellular longitudinally dividing oral cavity symbionts (Neisseriaceae).</title>
        <authorList>
            <person name="Nyongesa S."/>
            <person name="Weber P."/>
            <person name="Bernet E."/>
            <person name="Pullido F."/>
            <person name="Nieckarz M."/>
            <person name="Delaby M."/>
            <person name="Nieves C."/>
            <person name="Viehboeck T."/>
            <person name="Krause N."/>
            <person name="Rivera-Millot A."/>
            <person name="Nakamura A."/>
            <person name="Vischer N."/>
            <person name="VanNieuwenhze M."/>
            <person name="Brun Y."/>
            <person name="Cava F."/>
            <person name="Bulgheresi S."/>
            <person name="Veyrier F."/>
        </authorList>
    </citation>
    <scope>NUCLEOTIDE SEQUENCE [LARGE SCALE GENOMIC DNA]</scope>
    <source>
        <strain evidence="18 19">SN4</strain>
    </source>
</reference>
<keyword evidence="10" id="KW-0349">Heme</keyword>
<feature type="transmembrane region" description="Helical" evidence="17">
    <location>
        <begin position="54"/>
        <end position="75"/>
    </location>
</feature>
<evidence type="ECO:0000256" key="13">
    <source>
        <dbReference type="ARBA" id="ARBA00022982"/>
    </source>
</evidence>
<dbReference type="PANTHER" id="PTHR38689">
    <property type="entry name" value="SUCCINATE DEHYDROGENASE HYDROPHOBIC MEMBRANE ANCHOR SUBUNIT"/>
    <property type="match status" value="1"/>
</dbReference>
<keyword evidence="7" id="KW-1003">Cell membrane</keyword>
<evidence type="ECO:0000256" key="6">
    <source>
        <dbReference type="ARBA" id="ARBA00022448"/>
    </source>
</evidence>
<evidence type="ECO:0000256" key="9">
    <source>
        <dbReference type="ARBA" id="ARBA00022532"/>
    </source>
</evidence>
<feature type="transmembrane region" description="Helical" evidence="17">
    <location>
        <begin position="21"/>
        <end position="42"/>
    </location>
</feature>
<evidence type="ECO:0000256" key="7">
    <source>
        <dbReference type="ARBA" id="ARBA00022475"/>
    </source>
</evidence>
<comment type="cofactor">
    <cofactor evidence="1">
        <name>heme</name>
        <dbReference type="ChEBI" id="CHEBI:30413"/>
    </cofactor>
</comment>
<evidence type="ECO:0000256" key="15">
    <source>
        <dbReference type="ARBA" id="ARBA00023004"/>
    </source>
</evidence>
<evidence type="ECO:0000256" key="17">
    <source>
        <dbReference type="SAM" id="Phobius"/>
    </source>
</evidence>
<keyword evidence="16 17" id="KW-0472">Membrane</keyword>
<keyword evidence="8" id="KW-0997">Cell inner membrane</keyword>
<dbReference type="Pfam" id="PF01127">
    <property type="entry name" value="Sdh_cyt"/>
    <property type="match status" value="1"/>
</dbReference>
<feature type="transmembrane region" description="Helical" evidence="17">
    <location>
        <begin position="87"/>
        <end position="109"/>
    </location>
</feature>
<keyword evidence="13" id="KW-0249">Electron transport</keyword>
<comment type="subcellular location">
    <subcellularLocation>
        <location evidence="3">Cell inner membrane</location>
        <topology evidence="3">Multi-pass membrane protein</topology>
    </subcellularLocation>
</comment>
<evidence type="ECO:0000256" key="12">
    <source>
        <dbReference type="ARBA" id="ARBA00022723"/>
    </source>
</evidence>
<dbReference type="RefSeq" id="WP_058356513.1">
    <property type="nucleotide sequence ID" value="NZ_CABKVG010000009.1"/>
</dbReference>
<keyword evidence="19" id="KW-1185">Reference proteome</keyword>
<dbReference type="NCBIfam" id="TIGR02968">
    <property type="entry name" value="succ_dehyd_anc"/>
    <property type="match status" value="1"/>
</dbReference>
<keyword evidence="15" id="KW-0408">Iron</keyword>
<evidence type="ECO:0000256" key="2">
    <source>
        <dbReference type="ARBA" id="ARBA00004050"/>
    </source>
</evidence>